<dbReference type="InterPro" id="IPR011990">
    <property type="entry name" value="TPR-like_helical_dom_sf"/>
</dbReference>
<dbReference type="Gene3D" id="1.25.40.10">
    <property type="entry name" value="Tetratricopeptide repeat domain"/>
    <property type="match status" value="1"/>
</dbReference>
<dbReference type="InterPro" id="IPR046960">
    <property type="entry name" value="PPR_At4g14850-like_plant"/>
</dbReference>
<evidence type="ECO:0000313" key="1">
    <source>
        <dbReference type="EMBL" id="KAJ6413023.1"/>
    </source>
</evidence>
<dbReference type="Pfam" id="PF20431">
    <property type="entry name" value="E_motif"/>
    <property type="match status" value="1"/>
</dbReference>
<sequence length="87" mass="9485">MDHYACLVDLLGRKGHLKEAYGVVKKLPGKPSATLLESLLGACCVHGNVEIGEKISGMLFEMDPDNPGPYVILSNISCSSWSMVRRH</sequence>
<dbReference type="EMBL" id="JAPFFJ010000013">
    <property type="protein sequence ID" value="KAJ6413023.1"/>
    <property type="molecule type" value="Genomic_DNA"/>
</dbReference>
<organism evidence="1 2">
    <name type="scientific">Salix udensis</name>
    <dbReference type="NCBI Taxonomy" id="889485"/>
    <lineage>
        <taxon>Eukaryota</taxon>
        <taxon>Viridiplantae</taxon>
        <taxon>Streptophyta</taxon>
        <taxon>Embryophyta</taxon>
        <taxon>Tracheophyta</taxon>
        <taxon>Spermatophyta</taxon>
        <taxon>Magnoliopsida</taxon>
        <taxon>eudicotyledons</taxon>
        <taxon>Gunneridae</taxon>
        <taxon>Pentapetalae</taxon>
        <taxon>rosids</taxon>
        <taxon>fabids</taxon>
        <taxon>Malpighiales</taxon>
        <taxon>Salicaceae</taxon>
        <taxon>Saliceae</taxon>
        <taxon>Salix</taxon>
    </lineage>
</organism>
<comment type="caution">
    <text evidence="1">The sequence shown here is derived from an EMBL/GenBank/DDBJ whole genome shotgun (WGS) entry which is preliminary data.</text>
</comment>
<evidence type="ECO:0000313" key="2">
    <source>
        <dbReference type="Proteomes" id="UP001162972"/>
    </source>
</evidence>
<dbReference type="PANTHER" id="PTHR47926:SF544">
    <property type="entry name" value="PENTACOTRIPEPTIDE-REPEAT REGION OF PRORP DOMAIN-CONTAINING PROTEIN"/>
    <property type="match status" value="1"/>
</dbReference>
<protein>
    <recommendedName>
        <fullName evidence="3">Pentatricopeptide repeat-containing protein</fullName>
    </recommendedName>
</protein>
<dbReference type="PANTHER" id="PTHR47926">
    <property type="entry name" value="PENTATRICOPEPTIDE REPEAT-CONTAINING PROTEIN"/>
    <property type="match status" value="1"/>
</dbReference>
<gene>
    <name evidence="1" type="ORF">OIU84_005941</name>
</gene>
<reference evidence="1 2" key="1">
    <citation type="journal article" date="2023" name="Int. J. Mol. Sci.">
        <title>De Novo Assembly and Annotation of 11 Diverse Shrub Willow (Salix) Genomes Reveals Novel Gene Organization in Sex-Linked Regions.</title>
        <authorList>
            <person name="Hyden B."/>
            <person name="Feng K."/>
            <person name="Yates T.B."/>
            <person name="Jawdy S."/>
            <person name="Cereghino C."/>
            <person name="Smart L.B."/>
            <person name="Muchero W."/>
        </authorList>
    </citation>
    <scope>NUCLEOTIDE SEQUENCE [LARGE SCALE GENOMIC DNA]</scope>
    <source>
        <tissue evidence="1">Shoot tip</tissue>
    </source>
</reference>
<evidence type="ECO:0008006" key="3">
    <source>
        <dbReference type="Google" id="ProtNLM"/>
    </source>
</evidence>
<dbReference type="GO" id="GO:0009451">
    <property type="term" value="P:RNA modification"/>
    <property type="evidence" value="ECO:0007669"/>
    <property type="project" value="InterPro"/>
</dbReference>
<accession>A0AAD6P1V8</accession>
<dbReference type="GO" id="GO:0003723">
    <property type="term" value="F:RNA binding"/>
    <property type="evidence" value="ECO:0007669"/>
    <property type="project" value="InterPro"/>
</dbReference>
<keyword evidence="2" id="KW-1185">Reference proteome</keyword>
<name>A0AAD6P1V8_9ROSI</name>
<dbReference type="Proteomes" id="UP001162972">
    <property type="component" value="Chromosome 5"/>
</dbReference>
<dbReference type="AlphaFoldDB" id="A0AAD6P1V8"/>
<proteinExistence type="predicted"/>
<dbReference type="InterPro" id="IPR046848">
    <property type="entry name" value="E_motif"/>
</dbReference>